<dbReference type="InterPro" id="IPR002686">
    <property type="entry name" value="Transposase_17"/>
</dbReference>
<reference evidence="2" key="1">
    <citation type="submission" date="2023-05" db="EMBL/GenBank/DDBJ databases">
        <title>[olsenella] sp. nov., isolated from a pig farm feces dump.</title>
        <authorList>
            <person name="Chang Y.-H."/>
        </authorList>
    </citation>
    <scope>NUCLEOTIDE SEQUENCE</scope>
    <source>
        <strain evidence="2">YH-ols2217</strain>
    </source>
</reference>
<protein>
    <submittedName>
        <fullName evidence="2">Transposase</fullName>
    </submittedName>
</protein>
<evidence type="ECO:0000259" key="1">
    <source>
        <dbReference type="SMART" id="SM01321"/>
    </source>
</evidence>
<dbReference type="InterPro" id="IPR036515">
    <property type="entry name" value="Transposase_17_sf"/>
</dbReference>
<evidence type="ECO:0000313" key="2">
    <source>
        <dbReference type="EMBL" id="MDJ1128945.1"/>
    </source>
</evidence>
<dbReference type="SUPFAM" id="SSF143422">
    <property type="entry name" value="Transposase IS200-like"/>
    <property type="match status" value="1"/>
</dbReference>
<evidence type="ECO:0000313" key="3">
    <source>
        <dbReference type="Proteomes" id="UP001431693"/>
    </source>
</evidence>
<dbReference type="Pfam" id="PF01797">
    <property type="entry name" value="Y1_Tnp"/>
    <property type="match status" value="1"/>
</dbReference>
<keyword evidence="3" id="KW-1185">Reference proteome</keyword>
<organism evidence="2 3">
    <name type="scientific">Kribbibacterium absianum</name>
    <dbReference type="NCBI Taxonomy" id="3044210"/>
    <lineage>
        <taxon>Bacteria</taxon>
        <taxon>Bacillati</taxon>
        <taxon>Actinomycetota</taxon>
        <taxon>Coriobacteriia</taxon>
        <taxon>Coriobacteriales</taxon>
        <taxon>Kribbibacteriaceae</taxon>
        <taxon>Kribbibacterium</taxon>
    </lineage>
</organism>
<feature type="domain" description="Transposase IS200-like" evidence="1">
    <location>
        <begin position="9"/>
        <end position="123"/>
    </location>
</feature>
<dbReference type="EMBL" id="JASJEX010000001">
    <property type="protein sequence ID" value="MDJ1128945.1"/>
    <property type="molecule type" value="Genomic_DNA"/>
</dbReference>
<dbReference type="Proteomes" id="UP001431693">
    <property type="component" value="Unassembled WGS sequence"/>
</dbReference>
<accession>A0ABT6ZIS0</accession>
<dbReference type="SMART" id="SM01321">
    <property type="entry name" value="Y1_Tnp"/>
    <property type="match status" value="1"/>
</dbReference>
<sequence>MADTHRARSDADLYHVVARGVGRQLIFEDDADRAAYTDLLYGQARKRGAEIVAHALVENHTDAVVQVPYERLGAFMKVVLGAYARSFNRRHERTGHLLEGPFHSEPINDDTYLLTVVRYVHQNPLKAGLAGGLLYPWSSYGRYLAGDGSPLVMGLLGSTDAFVRFHEAPGTLCDGVRPPLPRGTARNAEALIDAAREALGADPSTVKGVPREQRDASLRLLVETGFSVRQVELVTGVSHATVQRVTSRAA</sequence>
<dbReference type="PANTHER" id="PTHR34322:SF2">
    <property type="entry name" value="TRANSPOSASE IS200-LIKE DOMAIN-CONTAINING PROTEIN"/>
    <property type="match status" value="1"/>
</dbReference>
<dbReference type="RefSeq" id="WP_283712580.1">
    <property type="nucleotide sequence ID" value="NZ_JASJEW010000001.1"/>
</dbReference>
<dbReference type="Gene3D" id="3.30.70.1290">
    <property type="entry name" value="Transposase IS200-like"/>
    <property type="match status" value="1"/>
</dbReference>
<proteinExistence type="predicted"/>
<name>A0ABT6ZIS0_9ACTN</name>
<dbReference type="PANTHER" id="PTHR34322">
    <property type="entry name" value="TRANSPOSASE, Y1_TNP DOMAIN-CONTAINING"/>
    <property type="match status" value="1"/>
</dbReference>
<gene>
    <name evidence="2" type="ORF">QJ043_02455</name>
</gene>
<comment type="caution">
    <text evidence="2">The sequence shown here is derived from an EMBL/GenBank/DDBJ whole genome shotgun (WGS) entry which is preliminary data.</text>
</comment>